<keyword evidence="4 9" id="KW-0436">Ligase</keyword>
<dbReference type="GO" id="GO:0006422">
    <property type="term" value="P:aspartyl-tRNA aminoacylation"/>
    <property type="evidence" value="ECO:0007669"/>
    <property type="project" value="UniProtKB-UniRule"/>
</dbReference>
<dbReference type="InterPro" id="IPR012340">
    <property type="entry name" value="NA-bd_OB-fold"/>
</dbReference>
<organism evidence="11 12">
    <name type="scientific">Candidatus Collierbacteria bacterium RIFOXYB1_FULL_49_13</name>
    <dbReference type="NCBI Taxonomy" id="1817728"/>
    <lineage>
        <taxon>Bacteria</taxon>
        <taxon>Candidatus Collieribacteriota</taxon>
    </lineage>
</organism>
<keyword evidence="3 9" id="KW-0963">Cytoplasm</keyword>
<dbReference type="SUPFAM" id="SSF55681">
    <property type="entry name" value="Class II aaRS and biotin synthetases"/>
    <property type="match status" value="1"/>
</dbReference>
<comment type="function">
    <text evidence="9">Catalyzes the attachment of L-aspartate to tRNA(Asp) in a two-step reaction: L-aspartate is first activated by ATP to form Asp-AMP and then transferred to the acceptor end of tRNA(Asp).</text>
</comment>
<dbReference type="GO" id="GO:0017101">
    <property type="term" value="C:aminoacyl-tRNA synthetase multienzyme complex"/>
    <property type="evidence" value="ECO:0007669"/>
    <property type="project" value="TreeGrafter"/>
</dbReference>
<feature type="binding site" evidence="9">
    <location>
        <begin position="217"/>
        <end position="219"/>
    </location>
    <ligand>
        <name>ATP</name>
        <dbReference type="ChEBI" id="CHEBI:30616"/>
    </ligand>
</feature>
<dbReference type="PROSITE" id="PS50862">
    <property type="entry name" value="AA_TRNA_LIGASE_II"/>
    <property type="match status" value="1"/>
</dbReference>
<comment type="subunit">
    <text evidence="9">Homodimer.</text>
</comment>
<dbReference type="PANTHER" id="PTHR43450:SF1">
    <property type="entry name" value="ASPARTATE--TRNA LIGASE, CYTOPLASMIC"/>
    <property type="match status" value="1"/>
</dbReference>
<dbReference type="GO" id="GO:0005829">
    <property type="term" value="C:cytosol"/>
    <property type="evidence" value="ECO:0007669"/>
    <property type="project" value="TreeGrafter"/>
</dbReference>
<dbReference type="Gene3D" id="3.30.930.10">
    <property type="entry name" value="Bira Bifunctional Protein, Domain 2"/>
    <property type="match status" value="1"/>
</dbReference>
<dbReference type="EC" id="6.1.1.12" evidence="9"/>
<dbReference type="GO" id="GO:0003723">
    <property type="term" value="F:RNA binding"/>
    <property type="evidence" value="ECO:0007669"/>
    <property type="project" value="TreeGrafter"/>
</dbReference>
<reference evidence="11 12" key="1">
    <citation type="journal article" date="2016" name="Nat. Commun.">
        <title>Thousands of microbial genomes shed light on interconnected biogeochemical processes in an aquifer system.</title>
        <authorList>
            <person name="Anantharaman K."/>
            <person name="Brown C.T."/>
            <person name="Hug L.A."/>
            <person name="Sharon I."/>
            <person name="Castelle C.J."/>
            <person name="Probst A.J."/>
            <person name="Thomas B.C."/>
            <person name="Singh A."/>
            <person name="Wilkins M.J."/>
            <person name="Karaoz U."/>
            <person name="Brodie E.L."/>
            <person name="Williams K.H."/>
            <person name="Hubbard S.S."/>
            <person name="Banfield J.F."/>
        </authorList>
    </citation>
    <scope>NUCLEOTIDE SEQUENCE [LARGE SCALE GENOMIC DNA]</scope>
</reference>
<keyword evidence="7 9" id="KW-0648">Protein biosynthesis</keyword>
<keyword evidence="8 9" id="KW-0030">Aminoacyl-tRNA synthetase</keyword>
<feature type="binding site" evidence="9">
    <location>
        <begin position="405"/>
        <end position="408"/>
    </location>
    <ligand>
        <name>ATP</name>
        <dbReference type="ChEBI" id="CHEBI:30616"/>
    </ligand>
</feature>
<feature type="domain" description="Aminoacyl-transfer RNA synthetases class-II family profile" evidence="10">
    <location>
        <begin position="133"/>
        <end position="426"/>
    </location>
</feature>
<comment type="catalytic activity">
    <reaction evidence="9">
        <text>tRNA(Asp) + L-aspartate + ATP = L-aspartyl-tRNA(Asp) + AMP + diphosphate</text>
        <dbReference type="Rhea" id="RHEA:19649"/>
        <dbReference type="Rhea" id="RHEA-COMP:9660"/>
        <dbReference type="Rhea" id="RHEA-COMP:9678"/>
        <dbReference type="ChEBI" id="CHEBI:29991"/>
        <dbReference type="ChEBI" id="CHEBI:30616"/>
        <dbReference type="ChEBI" id="CHEBI:33019"/>
        <dbReference type="ChEBI" id="CHEBI:78442"/>
        <dbReference type="ChEBI" id="CHEBI:78516"/>
        <dbReference type="ChEBI" id="CHEBI:456215"/>
        <dbReference type="EC" id="6.1.1.12"/>
    </reaction>
</comment>
<dbReference type="InterPro" id="IPR045864">
    <property type="entry name" value="aa-tRNA-synth_II/BPL/LPL"/>
</dbReference>
<evidence type="ECO:0000256" key="8">
    <source>
        <dbReference type="ARBA" id="ARBA00023146"/>
    </source>
</evidence>
<keyword evidence="5 9" id="KW-0547">Nucleotide-binding</keyword>
<dbReference type="CDD" id="cd04317">
    <property type="entry name" value="EcAspRS_like_N"/>
    <property type="match status" value="1"/>
</dbReference>
<dbReference type="NCBIfam" id="NF003483">
    <property type="entry name" value="PRK05159.1"/>
    <property type="match status" value="1"/>
</dbReference>
<comment type="subcellular location">
    <subcellularLocation>
        <location evidence="1 9">Cytoplasm</location>
    </subcellularLocation>
</comment>
<evidence type="ECO:0000256" key="3">
    <source>
        <dbReference type="ARBA" id="ARBA00022490"/>
    </source>
</evidence>
<feature type="binding site" evidence="9">
    <location>
        <position position="166"/>
    </location>
    <ligand>
        <name>L-aspartate</name>
        <dbReference type="ChEBI" id="CHEBI:29991"/>
    </ligand>
</feature>
<feature type="binding site" evidence="9">
    <location>
        <position position="357"/>
    </location>
    <ligand>
        <name>ATP</name>
        <dbReference type="ChEBI" id="CHEBI:30616"/>
    </ligand>
</feature>
<evidence type="ECO:0000256" key="2">
    <source>
        <dbReference type="ARBA" id="ARBA00005312"/>
    </source>
</evidence>
<dbReference type="Gene3D" id="2.40.50.140">
    <property type="entry name" value="Nucleic acid-binding proteins"/>
    <property type="match status" value="1"/>
</dbReference>
<dbReference type="InterPro" id="IPR047089">
    <property type="entry name" value="Asp-tRNA-ligase_1_N"/>
</dbReference>
<dbReference type="InterPro" id="IPR004364">
    <property type="entry name" value="Aa-tRNA-synt_II"/>
</dbReference>
<dbReference type="PRINTS" id="PR01042">
    <property type="entry name" value="TRNASYNTHASP"/>
</dbReference>
<dbReference type="AlphaFoldDB" id="A0A1F5FF12"/>
<keyword evidence="6 9" id="KW-0067">ATP-binding</keyword>
<feature type="binding site" evidence="9">
    <location>
        <position position="364"/>
    </location>
    <ligand>
        <name>L-aspartate</name>
        <dbReference type="ChEBI" id="CHEBI:29991"/>
    </ligand>
</feature>
<dbReference type="GO" id="GO:0005524">
    <property type="term" value="F:ATP binding"/>
    <property type="evidence" value="ECO:0007669"/>
    <property type="project" value="UniProtKB-UniRule"/>
</dbReference>
<feature type="binding site" evidence="9">
    <location>
        <position position="209"/>
    </location>
    <ligand>
        <name>L-aspartate</name>
        <dbReference type="ChEBI" id="CHEBI:29991"/>
    </ligand>
</feature>
<accession>A0A1F5FF12</accession>
<dbReference type="InterPro" id="IPR002312">
    <property type="entry name" value="Asp/Asn-tRNA-synth_IIb"/>
</dbReference>
<comment type="caution">
    <text evidence="11">The sequence shown here is derived from an EMBL/GenBank/DDBJ whole genome shotgun (WGS) entry which is preliminary data.</text>
</comment>
<evidence type="ECO:0000256" key="9">
    <source>
        <dbReference type="HAMAP-Rule" id="MF_02075"/>
    </source>
</evidence>
<feature type="region of interest" description="Aspartate" evidence="9">
    <location>
        <begin position="188"/>
        <end position="191"/>
    </location>
</feature>
<evidence type="ECO:0000256" key="6">
    <source>
        <dbReference type="ARBA" id="ARBA00022840"/>
    </source>
</evidence>
<dbReference type="Proteomes" id="UP000176682">
    <property type="component" value="Unassembled WGS sequence"/>
</dbReference>
<evidence type="ECO:0000256" key="1">
    <source>
        <dbReference type="ARBA" id="ARBA00004496"/>
    </source>
</evidence>
<evidence type="ECO:0000313" key="11">
    <source>
        <dbReference type="EMBL" id="OGD78209.1"/>
    </source>
</evidence>
<dbReference type="Pfam" id="PF00152">
    <property type="entry name" value="tRNA-synt_2"/>
    <property type="match status" value="1"/>
</dbReference>
<comment type="caution">
    <text evidence="9">Lacks conserved residue(s) required for the propagation of feature annotation.</text>
</comment>
<dbReference type="PANTHER" id="PTHR43450">
    <property type="entry name" value="ASPARTYL-TRNA SYNTHETASE"/>
    <property type="match status" value="1"/>
</dbReference>
<dbReference type="InterPro" id="IPR004365">
    <property type="entry name" value="NA-bd_OB_tRNA"/>
</dbReference>
<dbReference type="SUPFAM" id="SSF50249">
    <property type="entry name" value="Nucleic acid-binding proteins"/>
    <property type="match status" value="1"/>
</dbReference>
<comment type="similarity">
    <text evidence="2 9">Belongs to the class-II aminoacyl-tRNA synthetase family. Type 2 subfamily.</text>
</comment>
<gene>
    <name evidence="9" type="primary">aspS</name>
    <name evidence="11" type="ORF">A2368_04570</name>
</gene>
<dbReference type="GO" id="GO:0004815">
    <property type="term" value="F:aspartate-tRNA ligase activity"/>
    <property type="evidence" value="ECO:0007669"/>
    <property type="project" value="UniProtKB-UniRule"/>
</dbReference>
<dbReference type="EMBL" id="MFAM01000055">
    <property type="protein sequence ID" value="OGD78209.1"/>
    <property type="molecule type" value="Genomic_DNA"/>
</dbReference>
<evidence type="ECO:0000256" key="5">
    <source>
        <dbReference type="ARBA" id="ARBA00022741"/>
    </source>
</evidence>
<dbReference type="InterPro" id="IPR004523">
    <property type="entry name" value="Asp-tRNA_synthase_2"/>
</dbReference>
<evidence type="ECO:0000259" key="10">
    <source>
        <dbReference type="PROSITE" id="PS50862"/>
    </source>
</evidence>
<dbReference type="HAMAP" id="MF_02075">
    <property type="entry name" value="Asp_tRNA_synth_type2"/>
    <property type="match status" value="1"/>
</dbReference>
<evidence type="ECO:0000256" key="7">
    <source>
        <dbReference type="ARBA" id="ARBA00022917"/>
    </source>
</evidence>
<feature type="binding site" evidence="9">
    <location>
        <begin position="209"/>
        <end position="211"/>
    </location>
    <ligand>
        <name>ATP</name>
        <dbReference type="ChEBI" id="CHEBI:30616"/>
    </ligand>
</feature>
<sequence>MKRTLILDTLKAVGESVTIKGWVHVRRDHGKIVFLDIRDRSGMIQVVGSEVTKDARPQSVVYITGTVQKRPDRLVNPNLPTGTVELSLQSIEVVSKAEELPLDMGAADLNLELPTMLDYRALTLRHPKQAAIFKIQAVIIDAFRRFLQEQDFTEFQSPNIISSAPEGGAEVFSLDYFGHQAFLSQSPQLYKSLLVSIYERVFSVNKVFRAEPSVTTRHLTEVVSLDAEMGFIEDYLEVMDMAESTIKFILAEVEKHCGPELTLLEATLPQVSDQLPRLKLTEALEIIYQRTGRDHRSEKDLDPEDEREICRYALEEFGSDLIFISHYYTKKKPFYTYADPENPEFNQGFDLLGRGVEWMTGGRRVHDYQEIQTRIKDWGMDPGKIELYLQSLRFGMPPLGGFAFGAERITMHLLQLPNIRLASLFPRDMERIDSRLSNQS</sequence>
<dbReference type="InterPro" id="IPR006195">
    <property type="entry name" value="aa-tRNA-synth_II"/>
</dbReference>
<name>A0A1F5FF12_9BACT</name>
<evidence type="ECO:0000313" key="12">
    <source>
        <dbReference type="Proteomes" id="UP000176682"/>
    </source>
</evidence>
<dbReference type="Pfam" id="PF01336">
    <property type="entry name" value="tRNA_anti-codon"/>
    <property type="match status" value="1"/>
</dbReference>
<feature type="binding site" evidence="9">
    <location>
        <position position="360"/>
    </location>
    <ligand>
        <name>L-aspartate</name>
        <dbReference type="ChEBI" id="CHEBI:29991"/>
    </ligand>
</feature>
<protein>
    <recommendedName>
        <fullName evidence="9">Aspartate--tRNA ligase</fullName>
        <ecNumber evidence="9">6.1.1.12</ecNumber>
    </recommendedName>
    <alternativeName>
        <fullName evidence="9">Aspartyl-tRNA synthetase</fullName>
        <shortName evidence="9">AspRS</shortName>
    </alternativeName>
</protein>
<evidence type="ECO:0000256" key="4">
    <source>
        <dbReference type="ARBA" id="ARBA00022598"/>
    </source>
</evidence>
<proteinExistence type="inferred from homology"/>